<dbReference type="CDD" id="cd00769">
    <property type="entry name" value="PheRS_beta_core"/>
    <property type="match status" value="1"/>
</dbReference>
<dbReference type="HAMAP" id="MF_00283">
    <property type="entry name" value="Phe_tRNA_synth_beta1"/>
    <property type="match status" value="1"/>
</dbReference>
<dbReference type="EC" id="6.1.1.20" evidence="5"/>
<feature type="domain" description="TRNA-binding" evidence="19">
    <location>
        <begin position="39"/>
        <end position="150"/>
    </location>
</feature>
<evidence type="ECO:0000259" key="19">
    <source>
        <dbReference type="PROSITE" id="PS50886"/>
    </source>
</evidence>
<evidence type="ECO:0000256" key="6">
    <source>
        <dbReference type="ARBA" id="ARBA00017032"/>
    </source>
</evidence>
<evidence type="ECO:0000256" key="13">
    <source>
        <dbReference type="ARBA" id="ARBA00022842"/>
    </source>
</evidence>
<dbReference type="PROSITE" id="PS50886">
    <property type="entry name" value="TRBD"/>
    <property type="match status" value="1"/>
</dbReference>
<evidence type="ECO:0000256" key="10">
    <source>
        <dbReference type="ARBA" id="ARBA00022723"/>
    </source>
</evidence>
<dbReference type="InterPro" id="IPR033714">
    <property type="entry name" value="tRNA_bind_bactPheRS"/>
</dbReference>
<evidence type="ECO:0000256" key="17">
    <source>
        <dbReference type="ARBA" id="ARBA00033189"/>
    </source>
</evidence>
<comment type="subunit">
    <text evidence="4">Tetramer of two alpha and two beta subunits.</text>
</comment>
<evidence type="ECO:0000256" key="1">
    <source>
        <dbReference type="ARBA" id="ARBA00001946"/>
    </source>
</evidence>
<evidence type="ECO:0000256" key="12">
    <source>
        <dbReference type="ARBA" id="ARBA00022840"/>
    </source>
</evidence>
<dbReference type="InterPro" id="IPR045060">
    <property type="entry name" value="Phe-tRNA-ligase_IIc_bsu"/>
</dbReference>
<dbReference type="Pfam" id="PF01588">
    <property type="entry name" value="tRNA_bind"/>
    <property type="match status" value="1"/>
</dbReference>
<sequence>MIVTRGWLSEFIDLEDISDERLYEIFNSIGLEVDSIKKIDIPSKVVVGKIISCEKHPDADKLNVCQIDVGGSTRQIVCGAANVVDAEFVAVAMIGATLPGDFEIKFATLRGVDSEGMVCASSEIGLPDMGKGIMILDDSIGELEIGRELCSYDRVADTIIELELTANRGDCLSIHGVARDLSVALNRELKNIEYRETPTEKLGIARVADIRTSGDIDANLCYKLAIVEDLKASLLINLRLSMVGVELGSIVSNILNYSIHATGVISRAYDANNIQGDNDKILLQVVSKERGIVSVKSNEHILSIVGVNQSEVALPDSSSTMLLLESSYIDPDLLVEAVSQKDIEKDDLYYKTSRGSEPDLKFGMSYLSDLLGADASYRCYDGHLSVESKWEPTHISVDSKEICSIIGQDIEFNRIVTILKNLQFDLKGREDSRFSVAVPRFRHDIKNIQDITEEIVRIVGINNIDSKRLSFEESNRLTDTTDRYLFKKSLRNRAVSAGLYENVSYLFSHRDTLKRYEFELVDEKLDLANPIAEDLNTLRTTIFPNLMDAAKRNVNYNQKSIGLFEIGAIFDSNREQKEVLSILFSGEDSTESILNSGKPDMVDFGLFVKKLGSIVGEFDLVKCSESNGLIHPYQSADIIYRGQRCGYLTKLHPVVQEEYGIPDTFMAQIDMESLLPIHIDVVPISKFQGVYKDLSIVVDSSLPYTKVDREIASLELDILRKWYPVDIYSDESLGDKQSLTIRFYIQSMDKTLQDSDIDETISAIMDRLEKSCQATLR</sequence>
<dbReference type="InterPro" id="IPR012340">
    <property type="entry name" value="NA-bd_OB-fold"/>
</dbReference>
<dbReference type="SUPFAM" id="SSF54991">
    <property type="entry name" value="Anticodon-binding domain of PheRS"/>
    <property type="match status" value="1"/>
</dbReference>
<name>A0A1W1CBB9_9ZZZZ</name>
<feature type="domain" description="FDX-ACB" evidence="20">
    <location>
        <begin position="685"/>
        <end position="777"/>
    </location>
</feature>
<dbReference type="AlphaFoldDB" id="A0A1W1CBB9"/>
<keyword evidence="7" id="KW-0963">Cytoplasm</keyword>
<evidence type="ECO:0000256" key="4">
    <source>
        <dbReference type="ARBA" id="ARBA00011209"/>
    </source>
</evidence>
<dbReference type="SUPFAM" id="SSF46955">
    <property type="entry name" value="Putative DNA-binding domain"/>
    <property type="match status" value="1"/>
</dbReference>
<keyword evidence="15" id="KW-0648">Protein biosynthesis</keyword>
<dbReference type="InterPro" id="IPR045864">
    <property type="entry name" value="aa-tRNA-synth_II/BPL/LPL"/>
</dbReference>
<dbReference type="Pfam" id="PF03147">
    <property type="entry name" value="FDX-ACB"/>
    <property type="match status" value="1"/>
</dbReference>
<dbReference type="InterPro" id="IPR004532">
    <property type="entry name" value="Phe-tRNA-ligase_IIc_bsu_bact"/>
</dbReference>
<dbReference type="Gene3D" id="3.30.930.10">
    <property type="entry name" value="Bira Bifunctional Protein, Domain 2"/>
    <property type="match status" value="1"/>
</dbReference>
<dbReference type="InterPro" id="IPR041616">
    <property type="entry name" value="PheRS_beta_core"/>
</dbReference>
<evidence type="ECO:0000256" key="16">
    <source>
        <dbReference type="ARBA" id="ARBA00023146"/>
    </source>
</evidence>
<comment type="subcellular location">
    <subcellularLocation>
        <location evidence="2">Cytoplasm</location>
    </subcellularLocation>
</comment>
<comment type="similarity">
    <text evidence="3">Belongs to the phenylalanyl-tRNA synthetase beta subunit family. Type 1 subfamily.</text>
</comment>
<protein>
    <recommendedName>
        <fullName evidence="6">Phenylalanine--tRNA ligase beta subunit</fullName>
        <ecNumber evidence="5">6.1.1.20</ecNumber>
    </recommendedName>
    <alternativeName>
        <fullName evidence="17">Phenylalanyl-tRNA synthetase beta subunit</fullName>
    </alternativeName>
</protein>
<keyword evidence="14" id="KW-0694">RNA-binding</keyword>
<accession>A0A1W1CBB9</accession>
<dbReference type="PROSITE" id="PS51483">
    <property type="entry name" value="B5"/>
    <property type="match status" value="1"/>
</dbReference>
<keyword evidence="13" id="KW-0460">Magnesium</keyword>
<keyword evidence="8" id="KW-0820">tRNA-binding</keyword>
<dbReference type="InterPro" id="IPR005121">
    <property type="entry name" value="Fdx_antiC-bd"/>
</dbReference>
<evidence type="ECO:0000256" key="7">
    <source>
        <dbReference type="ARBA" id="ARBA00022490"/>
    </source>
</evidence>
<dbReference type="SUPFAM" id="SSF55681">
    <property type="entry name" value="Class II aaRS and biotin synthetases"/>
    <property type="match status" value="1"/>
</dbReference>
<dbReference type="GO" id="GO:0006432">
    <property type="term" value="P:phenylalanyl-tRNA aminoacylation"/>
    <property type="evidence" value="ECO:0007669"/>
    <property type="project" value="InterPro"/>
</dbReference>
<keyword evidence="16 22" id="KW-0030">Aminoacyl-tRNA synthetase</keyword>
<keyword evidence="9 22" id="KW-0436">Ligase</keyword>
<keyword evidence="11" id="KW-0547">Nucleotide-binding</keyword>
<comment type="cofactor">
    <cofactor evidence="1">
        <name>Mg(2+)</name>
        <dbReference type="ChEBI" id="CHEBI:18420"/>
    </cofactor>
</comment>
<dbReference type="EMBL" id="FPHC01000067">
    <property type="protein sequence ID" value="SFV63015.1"/>
    <property type="molecule type" value="Genomic_DNA"/>
</dbReference>
<evidence type="ECO:0000256" key="8">
    <source>
        <dbReference type="ARBA" id="ARBA00022555"/>
    </source>
</evidence>
<dbReference type="NCBIfam" id="TIGR00472">
    <property type="entry name" value="pheT_bact"/>
    <property type="match status" value="1"/>
</dbReference>
<dbReference type="SUPFAM" id="SSF50249">
    <property type="entry name" value="Nucleic acid-binding proteins"/>
    <property type="match status" value="1"/>
</dbReference>
<dbReference type="SUPFAM" id="SSF56037">
    <property type="entry name" value="PheT/TilS domain"/>
    <property type="match status" value="1"/>
</dbReference>
<dbReference type="PANTHER" id="PTHR10947:SF0">
    <property type="entry name" value="PHENYLALANINE--TRNA LIGASE BETA SUBUNIT"/>
    <property type="match status" value="1"/>
</dbReference>
<dbReference type="SMART" id="SM00874">
    <property type="entry name" value="B5"/>
    <property type="match status" value="1"/>
</dbReference>
<evidence type="ECO:0000256" key="3">
    <source>
        <dbReference type="ARBA" id="ARBA00008653"/>
    </source>
</evidence>
<evidence type="ECO:0000256" key="9">
    <source>
        <dbReference type="ARBA" id="ARBA00022598"/>
    </source>
</evidence>
<dbReference type="FunFam" id="2.40.50.140:FF:000045">
    <property type="entry name" value="Phenylalanine--tRNA ligase beta subunit"/>
    <property type="match status" value="1"/>
</dbReference>
<dbReference type="CDD" id="cd02796">
    <property type="entry name" value="tRNA_bind_bactPheRS"/>
    <property type="match status" value="1"/>
</dbReference>
<dbReference type="InterPro" id="IPR009061">
    <property type="entry name" value="DNA-bd_dom_put_sf"/>
</dbReference>
<dbReference type="Gene3D" id="2.40.50.140">
    <property type="entry name" value="Nucleic acid-binding proteins"/>
    <property type="match status" value="1"/>
</dbReference>
<dbReference type="GO" id="GO:0009328">
    <property type="term" value="C:phenylalanine-tRNA ligase complex"/>
    <property type="evidence" value="ECO:0007669"/>
    <property type="project" value="TreeGrafter"/>
</dbReference>
<dbReference type="InterPro" id="IPR036690">
    <property type="entry name" value="Fdx_antiC-bd_sf"/>
</dbReference>
<dbReference type="Pfam" id="PF03484">
    <property type="entry name" value="B5"/>
    <property type="match status" value="1"/>
</dbReference>
<feature type="domain" description="B5" evidence="21">
    <location>
        <begin position="390"/>
        <end position="466"/>
    </location>
</feature>
<evidence type="ECO:0000259" key="21">
    <source>
        <dbReference type="PROSITE" id="PS51483"/>
    </source>
</evidence>
<dbReference type="GO" id="GO:0000049">
    <property type="term" value="F:tRNA binding"/>
    <property type="evidence" value="ECO:0007669"/>
    <property type="project" value="UniProtKB-KW"/>
</dbReference>
<comment type="catalytic activity">
    <reaction evidence="18">
        <text>tRNA(Phe) + L-phenylalanine + ATP = L-phenylalanyl-tRNA(Phe) + AMP + diphosphate + H(+)</text>
        <dbReference type="Rhea" id="RHEA:19413"/>
        <dbReference type="Rhea" id="RHEA-COMP:9668"/>
        <dbReference type="Rhea" id="RHEA-COMP:9699"/>
        <dbReference type="ChEBI" id="CHEBI:15378"/>
        <dbReference type="ChEBI" id="CHEBI:30616"/>
        <dbReference type="ChEBI" id="CHEBI:33019"/>
        <dbReference type="ChEBI" id="CHEBI:58095"/>
        <dbReference type="ChEBI" id="CHEBI:78442"/>
        <dbReference type="ChEBI" id="CHEBI:78531"/>
        <dbReference type="ChEBI" id="CHEBI:456215"/>
        <dbReference type="EC" id="6.1.1.20"/>
    </reaction>
</comment>
<evidence type="ECO:0000256" key="5">
    <source>
        <dbReference type="ARBA" id="ARBA00012814"/>
    </source>
</evidence>
<dbReference type="InterPro" id="IPR005147">
    <property type="entry name" value="tRNA_synthase_B5-dom"/>
</dbReference>
<evidence type="ECO:0000256" key="14">
    <source>
        <dbReference type="ARBA" id="ARBA00022884"/>
    </source>
</evidence>
<dbReference type="NCBIfam" id="NF045760">
    <property type="entry name" value="YtpR"/>
    <property type="match status" value="1"/>
</dbReference>
<evidence type="ECO:0000259" key="20">
    <source>
        <dbReference type="PROSITE" id="PS51447"/>
    </source>
</evidence>
<dbReference type="SMART" id="SM00896">
    <property type="entry name" value="FDX-ACB"/>
    <property type="match status" value="1"/>
</dbReference>
<dbReference type="Gene3D" id="3.30.70.380">
    <property type="entry name" value="Ferrodoxin-fold anticodon-binding domain"/>
    <property type="match status" value="1"/>
</dbReference>
<evidence type="ECO:0000256" key="11">
    <source>
        <dbReference type="ARBA" id="ARBA00022741"/>
    </source>
</evidence>
<dbReference type="InterPro" id="IPR002547">
    <property type="entry name" value="tRNA-bd_dom"/>
</dbReference>
<dbReference type="PROSITE" id="PS51447">
    <property type="entry name" value="FDX_ACB"/>
    <property type="match status" value="1"/>
</dbReference>
<keyword evidence="12" id="KW-0067">ATP-binding</keyword>
<evidence type="ECO:0000256" key="18">
    <source>
        <dbReference type="ARBA" id="ARBA00049255"/>
    </source>
</evidence>
<dbReference type="Pfam" id="PF17759">
    <property type="entry name" value="tRNA_synthFbeta"/>
    <property type="match status" value="1"/>
</dbReference>
<evidence type="ECO:0000256" key="2">
    <source>
        <dbReference type="ARBA" id="ARBA00004496"/>
    </source>
</evidence>
<proteinExistence type="inferred from homology"/>
<evidence type="ECO:0000313" key="22">
    <source>
        <dbReference type="EMBL" id="SFV63015.1"/>
    </source>
</evidence>
<dbReference type="GO" id="GO:0000287">
    <property type="term" value="F:magnesium ion binding"/>
    <property type="evidence" value="ECO:0007669"/>
    <property type="project" value="InterPro"/>
</dbReference>
<dbReference type="Gene3D" id="3.30.56.10">
    <property type="match status" value="2"/>
</dbReference>
<keyword evidence="10" id="KW-0479">Metal-binding</keyword>
<reference evidence="22" key="1">
    <citation type="submission" date="2016-10" db="EMBL/GenBank/DDBJ databases">
        <authorList>
            <person name="de Groot N.N."/>
        </authorList>
    </citation>
    <scope>NUCLEOTIDE SEQUENCE</scope>
</reference>
<evidence type="ECO:0000256" key="15">
    <source>
        <dbReference type="ARBA" id="ARBA00022917"/>
    </source>
</evidence>
<dbReference type="GO" id="GO:0005524">
    <property type="term" value="F:ATP binding"/>
    <property type="evidence" value="ECO:0007669"/>
    <property type="project" value="UniProtKB-KW"/>
</dbReference>
<dbReference type="GO" id="GO:0004826">
    <property type="term" value="F:phenylalanine-tRNA ligase activity"/>
    <property type="evidence" value="ECO:0007669"/>
    <property type="project" value="UniProtKB-EC"/>
</dbReference>
<dbReference type="PANTHER" id="PTHR10947">
    <property type="entry name" value="PHENYLALANYL-TRNA SYNTHETASE BETA CHAIN AND LEUCINE-RICH REPEAT-CONTAINING PROTEIN 47"/>
    <property type="match status" value="1"/>
</dbReference>
<gene>
    <name evidence="22" type="ORF">MNB_SV-6-545</name>
</gene>
<organism evidence="22">
    <name type="scientific">hydrothermal vent metagenome</name>
    <dbReference type="NCBI Taxonomy" id="652676"/>
    <lineage>
        <taxon>unclassified sequences</taxon>
        <taxon>metagenomes</taxon>
        <taxon>ecological metagenomes</taxon>
    </lineage>
</organism>